<dbReference type="InterPro" id="IPR001851">
    <property type="entry name" value="ABC_transp_permease"/>
</dbReference>
<reference evidence="7" key="1">
    <citation type="submission" date="2020-05" db="EMBL/GenBank/DDBJ databases">
        <authorList>
            <person name="Chiriac C."/>
            <person name="Salcher M."/>
            <person name="Ghai R."/>
            <person name="Kavagutti S V."/>
        </authorList>
    </citation>
    <scope>NUCLEOTIDE SEQUENCE</scope>
</reference>
<keyword evidence="2" id="KW-1003">Cell membrane</keyword>
<dbReference type="PANTHER" id="PTHR32196">
    <property type="entry name" value="ABC TRANSPORTER PERMEASE PROTEIN YPHD-RELATED-RELATED"/>
    <property type="match status" value="1"/>
</dbReference>
<feature type="transmembrane region" description="Helical" evidence="6">
    <location>
        <begin position="275"/>
        <end position="294"/>
    </location>
</feature>
<evidence type="ECO:0000256" key="6">
    <source>
        <dbReference type="SAM" id="Phobius"/>
    </source>
</evidence>
<feature type="transmembrane region" description="Helical" evidence="6">
    <location>
        <begin position="170"/>
        <end position="190"/>
    </location>
</feature>
<dbReference type="GO" id="GO:0022857">
    <property type="term" value="F:transmembrane transporter activity"/>
    <property type="evidence" value="ECO:0007669"/>
    <property type="project" value="InterPro"/>
</dbReference>
<dbReference type="Pfam" id="PF02653">
    <property type="entry name" value="BPD_transp_2"/>
    <property type="match status" value="1"/>
</dbReference>
<protein>
    <submittedName>
        <fullName evidence="7">Unannotated protein</fullName>
    </submittedName>
</protein>
<dbReference type="GO" id="GO:0005886">
    <property type="term" value="C:plasma membrane"/>
    <property type="evidence" value="ECO:0007669"/>
    <property type="project" value="UniProtKB-SubCell"/>
</dbReference>
<proteinExistence type="predicted"/>
<feature type="transmembrane region" description="Helical" evidence="6">
    <location>
        <begin position="127"/>
        <end position="150"/>
    </location>
</feature>
<gene>
    <name evidence="7" type="ORF">UFOPK1419_00256</name>
</gene>
<evidence type="ECO:0000313" key="7">
    <source>
        <dbReference type="EMBL" id="CAB4534642.1"/>
    </source>
</evidence>
<comment type="subcellular location">
    <subcellularLocation>
        <location evidence="1">Cell membrane</location>
        <topology evidence="1">Multi-pass membrane protein</topology>
    </subcellularLocation>
</comment>
<evidence type="ECO:0000256" key="1">
    <source>
        <dbReference type="ARBA" id="ARBA00004651"/>
    </source>
</evidence>
<evidence type="ECO:0000256" key="5">
    <source>
        <dbReference type="ARBA" id="ARBA00023136"/>
    </source>
</evidence>
<feature type="transmembrane region" description="Helical" evidence="6">
    <location>
        <begin position="219"/>
        <end position="238"/>
    </location>
</feature>
<dbReference type="EMBL" id="CAEZSK010000019">
    <property type="protein sequence ID" value="CAB4534642.1"/>
    <property type="molecule type" value="Genomic_DNA"/>
</dbReference>
<evidence type="ECO:0000256" key="2">
    <source>
        <dbReference type="ARBA" id="ARBA00022475"/>
    </source>
</evidence>
<keyword evidence="4 6" id="KW-1133">Transmembrane helix</keyword>
<feature type="transmembrane region" description="Helical" evidence="6">
    <location>
        <begin position="99"/>
        <end position="120"/>
    </location>
</feature>
<accession>A0A6J6B6D7</accession>
<organism evidence="7">
    <name type="scientific">freshwater metagenome</name>
    <dbReference type="NCBI Taxonomy" id="449393"/>
    <lineage>
        <taxon>unclassified sequences</taxon>
        <taxon>metagenomes</taxon>
        <taxon>ecological metagenomes</taxon>
    </lineage>
</organism>
<dbReference type="CDD" id="cd06579">
    <property type="entry name" value="TM_PBP1_transp_AraH_like"/>
    <property type="match status" value="1"/>
</dbReference>
<dbReference type="AlphaFoldDB" id="A0A6J6B6D7"/>
<feature type="transmembrane region" description="Helical" evidence="6">
    <location>
        <begin position="29"/>
        <end position="48"/>
    </location>
</feature>
<feature type="transmembrane region" description="Helical" evidence="6">
    <location>
        <begin position="60"/>
        <end position="79"/>
    </location>
</feature>
<evidence type="ECO:0000256" key="3">
    <source>
        <dbReference type="ARBA" id="ARBA00022692"/>
    </source>
</evidence>
<evidence type="ECO:0000256" key="4">
    <source>
        <dbReference type="ARBA" id="ARBA00022989"/>
    </source>
</evidence>
<dbReference type="PANTHER" id="PTHR32196:SF72">
    <property type="entry name" value="RIBOSE IMPORT PERMEASE PROTEIN RBSC"/>
    <property type="match status" value="1"/>
</dbReference>
<sequence length="328" mass="33925">MANLRGKKVAQDSEEGAKRARKIPDSAPLIAVLILMIVYFSIASEYFLQVENFKNIFANAAVTGIVCIPSTFLIIAGQIDLSVGSAAAVSGMLLAQVVNAHGIVAGLLAVLLFGLAFGCFNGVIVTLIGVNSLITTLGGLGFLYGVALLIGNGQTVGMNNFEWLGTAQPLNIPLPIIIFAGLAVLGAITLRYTKFGRSIYAIGSNPNAARVVGIRSNRIIFQTFVLSAVASALAGAVLTSQLSAGSPNSGLGLELQVVTAIVLGGASLAGGRGSIFGTVLGLLIVGILNNGLILMDVPTFWQRIAQGLMLIVAVSFDSIRAKLNNTRA</sequence>
<name>A0A6J6B6D7_9ZZZZ</name>
<keyword evidence="3 6" id="KW-0812">Transmembrane</keyword>
<keyword evidence="5 6" id="KW-0472">Membrane</keyword>